<sequence>MKITTTFKPVPFVTLILVSNKLLLFVTMLLFLFLLLGITTTTTTTTTYVNNERYNDAGGLHFLLEGQLRFVVSTWNFVVQVDYDSLAHVVYNVDTASRNLIHRMTKGGDLQNCSESYMDEARNIADELVVDLRERHDDIEFLLERKTRAAAATAKTKKRSIFGGAFNFVGRVDKYLFGVMDDRDAELLYKLAGQSNSTHYKIKQLAVNSLKTTEILESLKPDLVSVSCLAVERKLQHLRDVLGRVTKAYDKITNAVRLSLATQRLSTDILKPQQLLKTLQSVNDSTEHSNWLVPPTMNNVYTILATTTCHAFNNHENKLVFVIRVPRVNPAMYSLYRTLTVPACDAKHVCKFVVPHSRYVGVTDDKKFVRLDSLRSCKTVNDHTLCHNSYETNTLNRDTECDMKLFLNQRLKERDYAKCDVRAARFKPVLFHNVNGLNKWLYMSYKPVTLQVYCRTTHTSITIEGTGMLTFRDNCLAETQHTQLVSRYSHDEDAEQTHQILQLDLSRYRIPLNSPLNNINMSQVLHSLNELTPMRQDLARLRQQIDGDGAALLIPNDDNSWADWYEHLGDWWVDLKIFLYIMVVCLVLLALFYIKRCCLTPRDVLLPVFKSAYQR</sequence>
<evidence type="ECO:0000313" key="2">
    <source>
        <dbReference type="EMBL" id="AXS01042.1"/>
    </source>
</evidence>
<reference evidence="2" key="1">
    <citation type="journal article" date="2018" name="PLoS ONE">
        <title>Genomic analysis of an Argentinean isolate of Spodoptera frugiperda granulovirus reveals that various baculoviruses code for Lef-7 proteins with three F-box domains.</title>
        <authorList>
            <person name="Ferrelli M.L."/>
            <person name="Pidre M.L."/>
            <person name="Ghiringhelli P.D."/>
            <person name="Torres S."/>
            <person name="Fabre M.L."/>
            <person name="Masson T."/>
            <person name="Cedola M.T."/>
            <person name="Sciocco-Cap A."/>
            <person name="Romanowski V."/>
        </authorList>
    </citation>
    <scope>NUCLEOTIDE SEQUENCE</scope>
    <source>
        <strain evidence="2">ARG</strain>
    </source>
</reference>
<protein>
    <submittedName>
        <fullName evidence="2">Efp</fullName>
    </submittedName>
</protein>
<evidence type="ECO:0000256" key="1">
    <source>
        <dbReference type="SAM" id="Phobius"/>
    </source>
</evidence>
<dbReference type="Pfam" id="PF12259">
    <property type="entry name" value="Baculo_F"/>
    <property type="match status" value="1"/>
</dbReference>
<organism evidence="2">
    <name type="scientific">Spodoptera frugiperda granulovirus</name>
    <dbReference type="NCBI Taxonomy" id="307454"/>
    <lineage>
        <taxon>Viruses</taxon>
        <taxon>Viruses incertae sedis</taxon>
        <taxon>Naldaviricetes</taxon>
        <taxon>Lefavirales</taxon>
        <taxon>Baculoviridae</taxon>
        <taxon>Betabaculovirus</taxon>
        <taxon>Betabaculovirus spofrugiperdae</taxon>
    </lineage>
</organism>
<name>A0A346QVU2_9BBAC</name>
<feature type="transmembrane region" description="Helical" evidence="1">
    <location>
        <begin position="12"/>
        <end position="38"/>
    </location>
</feature>
<dbReference type="EMBL" id="MH170055">
    <property type="protein sequence ID" value="AXS01042.1"/>
    <property type="molecule type" value="Genomic_DNA"/>
</dbReference>
<dbReference type="InterPro" id="IPR022048">
    <property type="entry name" value="Envelope_fusion-like"/>
</dbReference>
<accession>A0A346QVU2</accession>
<feature type="transmembrane region" description="Helical" evidence="1">
    <location>
        <begin position="577"/>
        <end position="594"/>
    </location>
</feature>
<proteinExistence type="predicted"/>
<keyword evidence="1" id="KW-1133">Transmembrane helix</keyword>
<keyword evidence="1" id="KW-0812">Transmembrane</keyword>
<keyword evidence="1" id="KW-0472">Membrane</keyword>